<dbReference type="InterPro" id="IPR044772">
    <property type="entry name" value="NO3_transporter"/>
</dbReference>
<accession>A0A127MZ08</accession>
<sequence length="433" mass="47322">MASHRQKQYSVLGMSTLAFAVNFAVWTMFSIIGIRIKAELGLSEAQFGLLVALPILTGSLVRLPLGLITDRFGGRIVFFIHMLLVAIPIYGLAFATQYWQYLVLGLFVGLAGGSFAVGIAYTSAWFEKERQGTAMGIFGAGNAGAAITNLVAPLIVVAFGWRMVPQVYSVAMLVTAALFWFCTWNDPAHAKGGEADASRARPTLAKQLAPLAELRVWRFGLYYFFVFGGFVALALWLPKYYIAEYGLDLKTASFITMLFTLPSGLIRALGGWFSDSYGARAVNWGVFWVCLVCLFFLSYPQTTMTIHGIQGDLSLGVGLNVWLFTFLVFVVGIAQGFGKASVYRIIHDYYPQNMGTVGGMVGVIGGLGGFCLPILFGYAADHIGVRSSCFMLLFGLTIVCMVWMHYAIKQQRRLDGRAQTADVDLSPLTSSQS</sequence>
<organism evidence="7 8">
    <name type="scientific">Pseudomonas citronellolis</name>
    <dbReference type="NCBI Taxonomy" id="53408"/>
    <lineage>
        <taxon>Bacteria</taxon>
        <taxon>Pseudomonadati</taxon>
        <taxon>Pseudomonadota</taxon>
        <taxon>Gammaproteobacteria</taxon>
        <taxon>Pseudomonadales</taxon>
        <taxon>Pseudomonadaceae</taxon>
        <taxon>Pseudomonas</taxon>
    </lineage>
</organism>
<keyword evidence="5" id="KW-0534">Nitrate assimilation</keyword>
<evidence type="ECO:0000256" key="6">
    <source>
        <dbReference type="ARBA" id="ARBA00023136"/>
    </source>
</evidence>
<dbReference type="SUPFAM" id="SSF103473">
    <property type="entry name" value="MFS general substrate transporter"/>
    <property type="match status" value="1"/>
</dbReference>
<dbReference type="GO" id="GO:0015112">
    <property type="term" value="F:nitrate transmembrane transporter activity"/>
    <property type="evidence" value="ECO:0007669"/>
    <property type="project" value="InterPro"/>
</dbReference>
<dbReference type="CDD" id="cd17341">
    <property type="entry name" value="MFS_NRT2_like"/>
    <property type="match status" value="1"/>
</dbReference>
<dbReference type="GO" id="GO:0042128">
    <property type="term" value="P:nitrate assimilation"/>
    <property type="evidence" value="ECO:0007669"/>
    <property type="project" value="UniProtKB-KW"/>
</dbReference>
<keyword evidence="6" id="KW-0472">Membrane</keyword>
<evidence type="ECO:0000256" key="1">
    <source>
        <dbReference type="ARBA" id="ARBA00004141"/>
    </source>
</evidence>
<dbReference type="STRING" id="53408.A9C11_25395"/>
<dbReference type="GO" id="GO:0016020">
    <property type="term" value="C:membrane"/>
    <property type="evidence" value="ECO:0007669"/>
    <property type="project" value="UniProtKB-SubCell"/>
</dbReference>
<comment type="similarity">
    <text evidence="2">Belongs to the major facilitator superfamily. Nitrate/nitrite porter (TC 2.A.1.8) family.</text>
</comment>
<dbReference type="PROSITE" id="PS50850">
    <property type="entry name" value="MFS"/>
    <property type="match status" value="1"/>
</dbReference>
<dbReference type="PANTHER" id="PTHR23515">
    <property type="entry name" value="HIGH-AFFINITY NITRATE TRANSPORTER 2.3"/>
    <property type="match status" value="1"/>
</dbReference>
<name>A0A127MZ08_9PSED</name>
<dbReference type="RefSeq" id="WP_009616103.1">
    <property type="nucleotide sequence ID" value="NZ_CALEBV010000207.1"/>
</dbReference>
<evidence type="ECO:0000256" key="5">
    <source>
        <dbReference type="ARBA" id="ARBA00023063"/>
    </source>
</evidence>
<comment type="subcellular location">
    <subcellularLocation>
        <location evidence="1">Membrane</location>
        <topology evidence="1">Multi-pass membrane protein</topology>
    </subcellularLocation>
</comment>
<evidence type="ECO:0000256" key="4">
    <source>
        <dbReference type="ARBA" id="ARBA00022989"/>
    </source>
</evidence>
<gene>
    <name evidence="7" type="ORF">A9C11_25395</name>
</gene>
<proteinExistence type="inferred from homology"/>
<reference evidence="7 8" key="1">
    <citation type="submission" date="2016-05" db="EMBL/GenBank/DDBJ databases">
        <title>Genome Sequence of Pseudomonas citronellolis Strain SJTE-3, an Estrogens and Persistent Organic Pollutants degradation strain.</title>
        <authorList>
            <person name="Liang R."/>
        </authorList>
    </citation>
    <scope>NUCLEOTIDE SEQUENCE [LARGE SCALE GENOMIC DNA]</scope>
    <source>
        <strain evidence="7 8">SJTE-3</strain>
    </source>
</reference>
<dbReference type="Pfam" id="PF07690">
    <property type="entry name" value="MFS_1"/>
    <property type="match status" value="2"/>
</dbReference>
<evidence type="ECO:0000256" key="3">
    <source>
        <dbReference type="ARBA" id="ARBA00022692"/>
    </source>
</evidence>
<keyword evidence="4" id="KW-1133">Transmembrane helix</keyword>
<dbReference type="InterPro" id="IPR011701">
    <property type="entry name" value="MFS"/>
</dbReference>
<dbReference type="AlphaFoldDB" id="A0A127MZ08"/>
<dbReference type="KEGG" id="pcq:PcP3B5_50540"/>
<evidence type="ECO:0000313" key="8">
    <source>
        <dbReference type="Proteomes" id="UP000077748"/>
    </source>
</evidence>
<dbReference type="InterPro" id="IPR036259">
    <property type="entry name" value="MFS_trans_sf"/>
</dbReference>
<keyword evidence="3" id="KW-0812">Transmembrane</keyword>
<dbReference type="GeneID" id="72998031"/>
<protein>
    <submittedName>
        <fullName evidence="7">MFS transporter</fullName>
    </submittedName>
</protein>
<dbReference type="Proteomes" id="UP000077748">
    <property type="component" value="Chromosome"/>
</dbReference>
<evidence type="ECO:0000256" key="2">
    <source>
        <dbReference type="ARBA" id="ARBA00008432"/>
    </source>
</evidence>
<dbReference type="Gene3D" id="1.20.1250.20">
    <property type="entry name" value="MFS general substrate transporter like domains"/>
    <property type="match status" value="2"/>
</dbReference>
<evidence type="ECO:0000313" key="7">
    <source>
        <dbReference type="EMBL" id="ANI17111.1"/>
    </source>
</evidence>
<dbReference type="EMBL" id="CP015878">
    <property type="protein sequence ID" value="ANI17111.1"/>
    <property type="molecule type" value="Genomic_DNA"/>
</dbReference>
<dbReference type="InterPro" id="IPR020846">
    <property type="entry name" value="MFS_dom"/>
</dbReference>